<dbReference type="AlphaFoldDB" id="A0A9D4KTC9"/>
<feature type="compositionally biased region" description="Polar residues" evidence="1">
    <location>
        <begin position="142"/>
        <end position="152"/>
    </location>
</feature>
<evidence type="ECO:0000313" key="3">
    <source>
        <dbReference type="Proteomes" id="UP000828390"/>
    </source>
</evidence>
<accession>A0A9D4KTC9</accession>
<feature type="region of interest" description="Disordered" evidence="1">
    <location>
        <begin position="141"/>
        <end position="213"/>
    </location>
</feature>
<sequence>MNLALHSYVEARRIGRRFVARSQGTTRGRAILVTLSDLRYVNEIMDSAKLLKNTYFGISRDYPREISQAHKDLWPDVKAARDKYGSKNVKMLFPAAISVHGEVIRNLIPDWHSVLRGSRNSDVDSRIDQRSRKITADFAISVDTQQPLQSTEPPKEPKSVQEVQSASDDDESDTAIEESEVRTDTPRHLKGKAPAEPNTRGRKASPSPTKLSYIINKHIITLDPLLP</sequence>
<comment type="caution">
    <text evidence="2">The sequence shown here is derived from an EMBL/GenBank/DDBJ whole genome shotgun (WGS) entry which is preliminary data.</text>
</comment>
<dbReference type="EMBL" id="JAIWYP010000003">
    <property type="protein sequence ID" value="KAH3845722.1"/>
    <property type="molecule type" value="Genomic_DNA"/>
</dbReference>
<evidence type="ECO:0000313" key="2">
    <source>
        <dbReference type="EMBL" id="KAH3845722.1"/>
    </source>
</evidence>
<evidence type="ECO:0000256" key="1">
    <source>
        <dbReference type="SAM" id="MobiDB-lite"/>
    </source>
</evidence>
<protein>
    <submittedName>
        <fullName evidence="2">Uncharacterized protein</fullName>
    </submittedName>
</protein>
<name>A0A9D4KTC9_DREPO</name>
<reference evidence="2" key="2">
    <citation type="submission" date="2020-11" db="EMBL/GenBank/DDBJ databases">
        <authorList>
            <person name="McCartney M.A."/>
            <person name="Auch B."/>
            <person name="Kono T."/>
            <person name="Mallez S."/>
            <person name="Becker A."/>
            <person name="Gohl D.M."/>
            <person name="Silverstein K.A.T."/>
            <person name="Koren S."/>
            <person name="Bechman K.B."/>
            <person name="Herman A."/>
            <person name="Abrahante J.E."/>
            <person name="Garbe J."/>
        </authorList>
    </citation>
    <scope>NUCLEOTIDE SEQUENCE</scope>
    <source>
        <strain evidence="2">Duluth1</strain>
        <tissue evidence="2">Whole animal</tissue>
    </source>
</reference>
<gene>
    <name evidence="2" type="ORF">DPMN_088005</name>
</gene>
<proteinExistence type="predicted"/>
<keyword evidence="3" id="KW-1185">Reference proteome</keyword>
<dbReference type="Proteomes" id="UP000828390">
    <property type="component" value="Unassembled WGS sequence"/>
</dbReference>
<feature type="compositionally biased region" description="Acidic residues" evidence="1">
    <location>
        <begin position="167"/>
        <end position="178"/>
    </location>
</feature>
<organism evidence="2 3">
    <name type="scientific">Dreissena polymorpha</name>
    <name type="common">Zebra mussel</name>
    <name type="synonym">Mytilus polymorpha</name>
    <dbReference type="NCBI Taxonomy" id="45954"/>
    <lineage>
        <taxon>Eukaryota</taxon>
        <taxon>Metazoa</taxon>
        <taxon>Spiralia</taxon>
        <taxon>Lophotrochozoa</taxon>
        <taxon>Mollusca</taxon>
        <taxon>Bivalvia</taxon>
        <taxon>Autobranchia</taxon>
        <taxon>Heteroconchia</taxon>
        <taxon>Euheterodonta</taxon>
        <taxon>Imparidentia</taxon>
        <taxon>Neoheterodontei</taxon>
        <taxon>Myida</taxon>
        <taxon>Dreissenoidea</taxon>
        <taxon>Dreissenidae</taxon>
        <taxon>Dreissena</taxon>
    </lineage>
</organism>
<reference evidence="2" key="1">
    <citation type="journal article" date="2019" name="bioRxiv">
        <title>The Genome of the Zebra Mussel, Dreissena polymorpha: A Resource for Invasive Species Research.</title>
        <authorList>
            <person name="McCartney M.A."/>
            <person name="Auch B."/>
            <person name="Kono T."/>
            <person name="Mallez S."/>
            <person name="Zhang Y."/>
            <person name="Obille A."/>
            <person name="Becker A."/>
            <person name="Abrahante J.E."/>
            <person name="Garbe J."/>
            <person name="Badalamenti J.P."/>
            <person name="Herman A."/>
            <person name="Mangelson H."/>
            <person name="Liachko I."/>
            <person name="Sullivan S."/>
            <person name="Sone E.D."/>
            <person name="Koren S."/>
            <person name="Silverstein K.A.T."/>
            <person name="Beckman K.B."/>
            <person name="Gohl D.M."/>
        </authorList>
    </citation>
    <scope>NUCLEOTIDE SEQUENCE</scope>
    <source>
        <strain evidence="2">Duluth1</strain>
        <tissue evidence="2">Whole animal</tissue>
    </source>
</reference>